<comment type="caution">
    <text evidence="1">The sequence shown here is derived from an EMBL/GenBank/DDBJ whole genome shotgun (WGS) entry which is preliminary data.</text>
</comment>
<evidence type="ECO:0000313" key="1">
    <source>
        <dbReference type="EMBL" id="KAF0330287.1"/>
    </source>
</evidence>
<dbReference type="Proteomes" id="UP000434172">
    <property type="component" value="Unassembled WGS sequence"/>
</dbReference>
<protein>
    <submittedName>
        <fullName evidence="1">Uncharacterized protein</fullName>
    </submittedName>
</protein>
<proteinExistence type="predicted"/>
<dbReference type="EMBL" id="WOWK01000008">
    <property type="protein sequence ID" value="KAF0330287.1"/>
    <property type="molecule type" value="Genomic_DNA"/>
</dbReference>
<gene>
    <name evidence="1" type="ORF">GQ607_002617</name>
</gene>
<accession>A0A8H3WT51</accession>
<reference evidence="1 2" key="1">
    <citation type="submission" date="2019-12" db="EMBL/GenBank/DDBJ databases">
        <title>A genome sequence resource for the geographically widespread anthracnose pathogen Colletotrichum asianum.</title>
        <authorList>
            <person name="Meng Y."/>
        </authorList>
    </citation>
    <scope>NUCLEOTIDE SEQUENCE [LARGE SCALE GENOMIC DNA]</scope>
    <source>
        <strain evidence="1 2">ICMP 18580</strain>
    </source>
</reference>
<dbReference type="AlphaFoldDB" id="A0A8H3WT51"/>
<keyword evidence="2" id="KW-1185">Reference proteome</keyword>
<sequence length="18" mass="1977">MPFRRRSHSSVAVDGSST</sequence>
<name>A0A8H3WT51_9PEZI</name>
<evidence type="ECO:0000313" key="2">
    <source>
        <dbReference type="Proteomes" id="UP000434172"/>
    </source>
</evidence>
<organism evidence="1 2">
    <name type="scientific">Colletotrichum asianum</name>
    <dbReference type="NCBI Taxonomy" id="702518"/>
    <lineage>
        <taxon>Eukaryota</taxon>
        <taxon>Fungi</taxon>
        <taxon>Dikarya</taxon>
        <taxon>Ascomycota</taxon>
        <taxon>Pezizomycotina</taxon>
        <taxon>Sordariomycetes</taxon>
        <taxon>Hypocreomycetidae</taxon>
        <taxon>Glomerellales</taxon>
        <taxon>Glomerellaceae</taxon>
        <taxon>Colletotrichum</taxon>
        <taxon>Colletotrichum gloeosporioides species complex</taxon>
    </lineage>
</organism>